<comment type="caution">
    <text evidence="1">The sequence shown here is derived from an EMBL/GenBank/DDBJ whole genome shotgun (WGS) entry which is preliminary data.</text>
</comment>
<proteinExistence type="predicted"/>
<reference evidence="1" key="2">
    <citation type="journal article" date="2021" name="Genome Biol. Evol.">
        <title>Developing a high-quality reference genome for a parasitic bivalve with doubly uniparental inheritance (Bivalvia: Unionida).</title>
        <authorList>
            <person name="Smith C.H."/>
        </authorList>
    </citation>
    <scope>NUCLEOTIDE SEQUENCE</scope>
    <source>
        <strain evidence="1">CHS0354</strain>
        <tissue evidence="1">Mantle</tissue>
    </source>
</reference>
<evidence type="ECO:0000313" key="1">
    <source>
        <dbReference type="EMBL" id="KAK3585492.1"/>
    </source>
</evidence>
<gene>
    <name evidence="1" type="ORF">CHS0354_003341</name>
</gene>
<accession>A0AAE0S5A2</accession>
<sequence length="77" mass="8948">MAASTPGPDGIHCKVYKHYPRLTRRIWRLITDKWRRDPDNAYGSIPYKLVIPAIETYSLPEREVQSHARTLPRTSLS</sequence>
<protein>
    <submittedName>
        <fullName evidence="1">Uncharacterized protein</fullName>
    </submittedName>
</protein>
<organism evidence="1 2">
    <name type="scientific">Potamilus streckersoni</name>
    <dbReference type="NCBI Taxonomy" id="2493646"/>
    <lineage>
        <taxon>Eukaryota</taxon>
        <taxon>Metazoa</taxon>
        <taxon>Spiralia</taxon>
        <taxon>Lophotrochozoa</taxon>
        <taxon>Mollusca</taxon>
        <taxon>Bivalvia</taxon>
        <taxon>Autobranchia</taxon>
        <taxon>Heteroconchia</taxon>
        <taxon>Palaeoheterodonta</taxon>
        <taxon>Unionida</taxon>
        <taxon>Unionoidea</taxon>
        <taxon>Unionidae</taxon>
        <taxon>Ambleminae</taxon>
        <taxon>Lampsilini</taxon>
        <taxon>Potamilus</taxon>
    </lineage>
</organism>
<reference evidence="1" key="1">
    <citation type="journal article" date="2021" name="Genome Biol. Evol.">
        <title>A High-Quality Reference Genome for a Parasitic Bivalve with Doubly Uniparental Inheritance (Bivalvia: Unionida).</title>
        <authorList>
            <person name="Smith C.H."/>
        </authorList>
    </citation>
    <scope>NUCLEOTIDE SEQUENCE</scope>
    <source>
        <strain evidence="1">CHS0354</strain>
    </source>
</reference>
<keyword evidence="2" id="KW-1185">Reference proteome</keyword>
<dbReference type="EMBL" id="JAEAOA010000270">
    <property type="protein sequence ID" value="KAK3585492.1"/>
    <property type="molecule type" value="Genomic_DNA"/>
</dbReference>
<reference evidence="1" key="3">
    <citation type="submission" date="2023-05" db="EMBL/GenBank/DDBJ databases">
        <authorList>
            <person name="Smith C.H."/>
        </authorList>
    </citation>
    <scope>NUCLEOTIDE SEQUENCE</scope>
    <source>
        <strain evidence="1">CHS0354</strain>
        <tissue evidence="1">Mantle</tissue>
    </source>
</reference>
<evidence type="ECO:0000313" key="2">
    <source>
        <dbReference type="Proteomes" id="UP001195483"/>
    </source>
</evidence>
<name>A0AAE0S5A2_9BIVA</name>
<dbReference type="Proteomes" id="UP001195483">
    <property type="component" value="Unassembled WGS sequence"/>
</dbReference>
<dbReference type="AlphaFoldDB" id="A0AAE0S5A2"/>